<dbReference type="Proteomes" id="UP000642920">
    <property type="component" value="Unassembled WGS sequence"/>
</dbReference>
<accession>A0A937DD10</accession>
<reference evidence="2" key="1">
    <citation type="submission" date="2021-01" db="EMBL/GenBank/DDBJ databases">
        <title>Marivirga sp. nov., isolated from intertidal surface sediments.</title>
        <authorList>
            <person name="Zhang M."/>
        </authorList>
    </citation>
    <scope>NUCLEOTIDE SEQUENCE</scope>
    <source>
        <strain evidence="2">SM1354</strain>
    </source>
</reference>
<feature type="transmembrane region" description="Helical" evidence="1">
    <location>
        <begin position="67"/>
        <end position="86"/>
    </location>
</feature>
<gene>
    <name evidence="2" type="ORF">JKP34_00600</name>
</gene>
<protein>
    <submittedName>
        <fullName evidence="2">Uncharacterized protein</fullName>
    </submittedName>
</protein>
<dbReference type="EMBL" id="JAERQG010000001">
    <property type="protein sequence ID" value="MBL0763727.1"/>
    <property type="molecule type" value="Genomic_DNA"/>
</dbReference>
<evidence type="ECO:0000256" key="1">
    <source>
        <dbReference type="SAM" id="Phobius"/>
    </source>
</evidence>
<feature type="transmembrane region" description="Helical" evidence="1">
    <location>
        <begin position="12"/>
        <end position="33"/>
    </location>
</feature>
<keyword evidence="3" id="KW-1185">Reference proteome</keyword>
<proteinExistence type="predicted"/>
<dbReference type="AlphaFoldDB" id="A0A937DD10"/>
<name>A0A937DD10_9BACT</name>
<keyword evidence="1" id="KW-0472">Membrane</keyword>
<evidence type="ECO:0000313" key="2">
    <source>
        <dbReference type="EMBL" id="MBL0763727.1"/>
    </source>
</evidence>
<sequence length="87" mass="10020">MKVEVITPRINKWFNTGFYLLMTTLGALMLILFKDLTWAGINLNLALIFDPFDQSVPFSKRPFYQKTLLITQLALGCILLVVGFFFK</sequence>
<keyword evidence="1" id="KW-0812">Transmembrane</keyword>
<organism evidence="2 3">
    <name type="scientific">Marivirga atlantica</name>
    <dbReference type="NCBI Taxonomy" id="1548457"/>
    <lineage>
        <taxon>Bacteria</taxon>
        <taxon>Pseudomonadati</taxon>
        <taxon>Bacteroidota</taxon>
        <taxon>Cytophagia</taxon>
        <taxon>Cytophagales</taxon>
        <taxon>Marivirgaceae</taxon>
        <taxon>Marivirga</taxon>
    </lineage>
</organism>
<evidence type="ECO:0000313" key="3">
    <source>
        <dbReference type="Proteomes" id="UP000642920"/>
    </source>
</evidence>
<dbReference type="RefSeq" id="WP_201916644.1">
    <property type="nucleotide sequence ID" value="NZ_JAERQG010000001.1"/>
</dbReference>
<comment type="caution">
    <text evidence="2">The sequence shown here is derived from an EMBL/GenBank/DDBJ whole genome shotgun (WGS) entry which is preliminary data.</text>
</comment>
<keyword evidence="1" id="KW-1133">Transmembrane helix</keyword>